<gene>
    <name evidence="1" type="ORF">CK203_081210</name>
</gene>
<sequence length="95" mass="10549">MRLGLGRWYSSKAYKGTVWNSLDSHRGFHLAAVRICRKPHRPRRLLSWLSGTRTLQSPDPSEEEGSLGMGMGFDLESAVRSPTTRSPALSACKCS</sequence>
<protein>
    <submittedName>
        <fullName evidence="1">Uncharacterized protein</fullName>
    </submittedName>
</protein>
<comment type="caution">
    <text evidence="1">The sequence shown here is derived from an EMBL/GenBank/DDBJ whole genome shotgun (WGS) entry which is preliminary data.</text>
</comment>
<evidence type="ECO:0000313" key="2">
    <source>
        <dbReference type="Proteomes" id="UP000288805"/>
    </source>
</evidence>
<accession>A0A438ERM2</accession>
<dbReference type="AlphaFoldDB" id="A0A438ERM2"/>
<proteinExistence type="predicted"/>
<name>A0A438ERM2_VITVI</name>
<organism evidence="1 2">
    <name type="scientific">Vitis vinifera</name>
    <name type="common">Grape</name>
    <dbReference type="NCBI Taxonomy" id="29760"/>
    <lineage>
        <taxon>Eukaryota</taxon>
        <taxon>Viridiplantae</taxon>
        <taxon>Streptophyta</taxon>
        <taxon>Embryophyta</taxon>
        <taxon>Tracheophyta</taxon>
        <taxon>Spermatophyta</taxon>
        <taxon>Magnoliopsida</taxon>
        <taxon>eudicotyledons</taxon>
        <taxon>Gunneridae</taxon>
        <taxon>Pentapetalae</taxon>
        <taxon>rosids</taxon>
        <taxon>Vitales</taxon>
        <taxon>Vitaceae</taxon>
        <taxon>Viteae</taxon>
        <taxon>Vitis</taxon>
    </lineage>
</organism>
<dbReference type="EMBL" id="QGNW01001203">
    <property type="protein sequence ID" value="RVW50317.1"/>
    <property type="molecule type" value="Genomic_DNA"/>
</dbReference>
<evidence type="ECO:0000313" key="1">
    <source>
        <dbReference type="EMBL" id="RVW50317.1"/>
    </source>
</evidence>
<reference evidence="1 2" key="1">
    <citation type="journal article" date="2018" name="PLoS Genet.">
        <title>Population sequencing reveals clonal diversity and ancestral inbreeding in the grapevine cultivar Chardonnay.</title>
        <authorList>
            <person name="Roach M.J."/>
            <person name="Johnson D.L."/>
            <person name="Bohlmann J."/>
            <person name="van Vuuren H.J."/>
            <person name="Jones S.J."/>
            <person name="Pretorius I.S."/>
            <person name="Schmidt S.A."/>
            <person name="Borneman A.R."/>
        </authorList>
    </citation>
    <scope>NUCLEOTIDE SEQUENCE [LARGE SCALE GENOMIC DNA]</scope>
    <source>
        <strain evidence="2">cv. Chardonnay</strain>
        <tissue evidence="1">Leaf</tissue>
    </source>
</reference>
<dbReference type="Proteomes" id="UP000288805">
    <property type="component" value="Unassembled WGS sequence"/>
</dbReference>